<dbReference type="Gene3D" id="2.40.110.10">
    <property type="entry name" value="Butyryl-CoA Dehydrogenase, subunit A, domain 2"/>
    <property type="match status" value="1"/>
</dbReference>
<comment type="similarity">
    <text evidence="2 6">Belongs to the acyl-CoA dehydrogenase family.</text>
</comment>
<evidence type="ECO:0000256" key="1">
    <source>
        <dbReference type="ARBA" id="ARBA00001974"/>
    </source>
</evidence>
<evidence type="ECO:0000256" key="5">
    <source>
        <dbReference type="ARBA" id="ARBA00023002"/>
    </source>
</evidence>
<dbReference type="InterPro" id="IPR009100">
    <property type="entry name" value="AcylCoA_DH/oxidase_NM_dom_sf"/>
</dbReference>
<dbReference type="OrthoDB" id="2431337at2"/>
<dbReference type="GO" id="GO:0050660">
    <property type="term" value="F:flavin adenine dinucleotide binding"/>
    <property type="evidence" value="ECO:0007669"/>
    <property type="project" value="InterPro"/>
</dbReference>
<proteinExistence type="inferred from homology"/>
<accession>A0A1E3RDM9</accession>
<gene>
    <name evidence="9" type="ORF">BHQ18_21820</name>
</gene>
<keyword evidence="10" id="KW-1185">Reference proteome</keyword>
<dbReference type="SUPFAM" id="SSF56645">
    <property type="entry name" value="Acyl-CoA dehydrogenase NM domain-like"/>
    <property type="match status" value="1"/>
</dbReference>
<dbReference type="EMBL" id="MIHA01000018">
    <property type="protein sequence ID" value="ODQ87941.1"/>
    <property type="molecule type" value="Genomic_DNA"/>
</dbReference>
<dbReference type="STRING" id="1776.BHQ18_21820"/>
<dbReference type="InterPro" id="IPR052161">
    <property type="entry name" value="Mycobact_Acyl-CoA_DH"/>
</dbReference>
<dbReference type="GO" id="GO:0005886">
    <property type="term" value="C:plasma membrane"/>
    <property type="evidence" value="ECO:0007669"/>
    <property type="project" value="TreeGrafter"/>
</dbReference>
<dbReference type="RefSeq" id="WP_069415728.1">
    <property type="nucleotide sequence ID" value="NZ_JACKUL010000028.1"/>
</dbReference>
<feature type="domain" description="Acyl-CoA oxidase/dehydrogenase middle" evidence="8">
    <location>
        <begin position="125"/>
        <end position="211"/>
    </location>
</feature>
<dbReference type="AlphaFoldDB" id="A0A1E3RDM9"/>
<dbReference type="Gene3D" id="1.20.140.10">
    <property type="entry name" value="Butyryl-CoA Dehydrogenase, subunit A, domain 3"/>
    <property type="match status" value="1"/>
</dbReference>
<protein>
    <submittedName>
        <fullName evidence="9">Acyl-CoA dehydrogenase</fullName>
    </submittedName>
</protein>
<evidence type="ECO:0000256" key="6">
    <source>
        <dbReference type="RuleBase" id="RU362125"/>
    </source>
</evidence>
<keyword evidence="3 6" id="KW-0285">Flavoprotein</keyword>
<dbReference type="Pfam" id="PF02770">
    <property type="entry name" value="Acyl-CoA_dh_M"/>
    <property type="match status" value="1"/>
</dbReference>
<dbReference type="InterPro" id="IPR037069">
    <property type="entry name" value="AcylCoA_DH/ox_N_sf"/>
</dbReference>
<evidence type="ECO:0000256" key="3">
    <source>
        <dbReference type="ARBA" id="ARBA00022630"/>
    </source>
</evidence>
<dbReference type="InterPro" id="IPR009075">
    <property type="entry name" value="AcylCo_DH/oxidase_C"/>
</dbReference>
<keyword evidence="5 6" id="KW-0560">Oxidoreductase</keyword>
<keyword evidence="4 6" id="KW-0274">FAD</keyword>
<sequence>MTIDIGDATKLVSDFDAALTDAETDLAHLRDTDGDLVAQIARSTELMRWLYDGDWIRIGWPEAVGGVGGPSSLRCLILERLALRGYEIPNHLYVLEVVGPAVVNHAPALAAELLPAALRGDELWCQGFSEPEAGSDLAALRTRARRRDDGAFVLNGQKTWTSYGARADRMVMLARTGTLEERHRGLTMLLIDLDAPGVERRPIELASGKEELAEEFFSDVVVGADRAIGEVGSGWAVAMDLLQYERGTYAWMRMAAATARLEDLIDEVRAGVPTGGEAVIGRAYLRLAALRARTSSTLRALAAGEVVGAQTSVDKLLLSAAEQEVYDAAARLRPTEFLIGDADARWREEWWYSRAASIYGGAREIQHSIIADRILNLPREGSHGR</sequence>
<name>A0A1E3RDM9_MYCFV</name>
<dbReference type="InterPro" id="IPR046373">
    <property type="entry name" value="Acyl-CoA_Oxase/DH_mid-dom_sf"/>
</dbReference>
<evidence type="ECO:0000313" key="10">
    <source>
        <dbReference type="Proteomes" id="UP000094053"/>
    </source>
</evidence>
<evidence type="ECO:0000256" key="4">
    <source>
        <dbReference type="ARBA" id="ARBA00022827"/>
    </source>
</evidence>
<dbReference type="Pfam" id="PF00441">
    <property type="entry name" value="Acyl-CoA_dh_1"/>
    <property type="match status" value="1"/>
</dbReference>
<dbReference type="PANTHER" id="PTHR43292:SF3">
    <property type="entry name" value="ACYL-COA DEHYDROGENASE FADE29"/>
    <property type="match status" value="1"/>
</dbReference>
<evidence type="ECO:0000259" key="8">
    <source>
        <dbReference type="Pfam" id="PF02770"/>
    </source>
</evidence>
<dbReference type="GO" id="GO:0016627">
    <property type="term" value="F:oxidoreductase activity, acting on the CH-CH group of donors"/>
    <property type="evidence" value="ECO:0007669"/>
    <property type="project" value="InterPro"/>
</dbReference>
<evidence type="ECO:0000313" key="9">
    <source>
        <dbReference type="EMBL" id="ODQ87941.1"/>
    </source>
</evidence>
<feature type="domain" description="Acyl-CoA dehydrogenase/oxidase C-terminal" evidence="7">
    <location>
        <begin position="232"/>
        <end position="375"/>
    </location>
</feature>
<evidence type="ECO:0000256" key="2">
    <source>
        <dbReference type="ARBA" id="ARBA00009347"/>
    </source>
</evidence>
<dbReference type="Gene3D" id="1.10.540.10">
    <property type="entry name" value="Acyl-CoA dehydrogenase/oxidase, N-terminal domain"/>
    <property type="match status" value="1"/>
</dbReference>
<dbReference type="InterPro" id="IPR036250">
    <property type="entry name" value="AcylCo_DH-like_C"/>
</dbReference>
<reference evidence="10" key="1">
    <citation type="submission" date="2016-09" db="EMBL/GenBank/DDBJ databases">
        <authorList>
            <person name="Greninger A.L."/>
            <person name="Jerome K.R."/>
            <person name="Mcnair B."/>
            <person name="Wallis C."/>
            <person name="Fang F."/>
        </authorList>
    </citation>
    <scope>NUCLEOTIDE SEQUENCE [LARGE SCALE GENOMIC DNA]</scope>
    <source>
        <strain evidence="10">M6</strain>
    </source>
</reference>
<comment type="caution">
    <text evidence="9">The sequence shown here is derived from an EMBL/GenBank/DDBJ whole genome shotgun (WGS) entry which is preliminary data.</text>
</comment>
<dbReference type="Proteomes" id="UP000094053">
    <property type="component" value="Unassembled WGS sequence"/>
</dbReference>
<comment type="cofactor">
    <cofactor evidence="1 6">
        <name>FAD</name>
        <dbReference type="ChEBI" id="CHEBI:57692"/>
    </cofactor>
</comment>
<dbReference type="PANTHER" id="PTHR43292">
    <property type="entry name" value="ACYL-COA DEHYDROGENASE"/>
    <property type="match status" value="1"/>
</dbReference>
<dbReference type="InterPro" id="IPR006091">
    <property type="entry name" value="Acyl-CoA_Oxase/DH_mid-dom"/>
</dbReference>
<organism evidence="9 10">
    <name type="scientific">Mycolicibacterium flavescens</name>
    <name type="common">Mycobacterium flavescens</name>
    <dbReference type="NCBI Taxonomy" id="1776"/>
    <lineage>
        <taxon>Bacteria</taxon>
        <taxon>Bacillati</taxon>
        <taxon>Actinomycetota</taxon>
        <taxon>Actinomycetes</taxon>
        <taxon>Mycobacteriales</taxon>
        <taxon>Mycobacteriaceae</taxon>
        <taxon>Mycolicibacterium</taxon>
    </lineage>
</organism>
<dbReference type="SUPFAM" id="SSF47203">
    <property type="entry name" value="Acyl-CoA dehydrogenase C-terminal domain-like"/>
    <property type="match status" value="1"/>
</dbReference>
<evidence type="ECO:0000259" key="7">
    <source>
        <dbReference type="Pfam" id="PF00441"/>
    </source>
</evidence>